<accession>A0A3N4MAV7</accession>
<dbReference type="Gene3D" id="3.40.630.30">
    <property type="match status" value="1"/>
</dbReference>
<feature type="domain" description="N-acetyltransferase" evidence="1">
    <location>
        <begin position="3"/>
        <end position="155"/>
    </location>
</feature>
<dbReference type="InterPro" id="IPR020036">
    <property type="entry name" value="PseH"/>
</dbReference>
<dbReference type="RefSeq" id="WP_120517167.1">
    <property type="nucleotide sequence ID" value="NZ_QXZY01000008.1"/>
</dbReference>
<dbReference type="NCBIfam" id="TIGR03585">
    <property type="entry name" value="PseH"/>
    <property type="match status" value="1"/>
</dbReference>
<reference evidence="3" key="1">
    <citation type="submission" date="2018-11" db="EMBL/GenBank/DDBJ databases">
        <title>Chitinophaga lutea sp.nov., isolate from arsenic contaminated soil.</title>
        <authorList>
            <person name="Zong Y."/>
        </authorList>
    </citation>
    <scope>NUCLEOTIDE SEQUENCE [LARGE SCALE GENOMIC DNA]</scope>
    <source>
        <strain evidence="3">YLT18</strain>
    </source>
</reference>
<sequence length="187" mass="21876">MTVSLKLMTREDLEMVRNWRNSSAVSQFMYTNIQISAEDQVKWFNRIEQDPTCKYWIITAEDVPVGLVSFMGIDLVNRKCTWAFYIGAEEYLGSGIGARVEFMSLEYAFFELNLNKVACEVLTSNERVIQLHKKFGFQQEAFFKQHICKDRNFLDVVGLGLLKSEWETKRDYFINTLKFKPLDHGVQ</sequence>
<evidence type="ECO:0000313" key="3">
    <source>
        <dbReference type="Proteomes" id="UP000279089"/>
    </source>
</evidence>
<dbReference type="Pfam" id="PF13302">
    <property type="entry name" value="Acetyltransf_3"/>
    <property type="match status" value="1"/>
</dbReference>
<dbReference type="SUPFAM" id="SSF55729">
    <property type="entry name" value="Acyl-CoA N-acyltransferases (Nat)"/>
    <property type="match status" value="1"/>
</dbReference>
<dbReference type="PANTHER" id="PTHR43415:SF3">
    <property type="entry name" value="GNAT-FAMILY ACETYLTRANSFERASE"/>
    <property type="match status" value="1"/>
</dbReference>
<proteinExistence type="predicted"/>
<protein>
    <submittedName>
        <fullName evidence="2">UDP-4-amino-4, 6-dideoxy-N-acetyl-beta-L-altrosamine N-acetyltransferase</fullName>
        <ecNumber evidence="2">2.3.1.202</ecNumber>
    </submittedName>
</protein>
<dbReference type="AlphaFoldDB" id="A0A3N4MAV7"/>
<dbReference type="PANTHER" id="PTHR43415">
    <property type="entry name" value="SPERMIDINE N(1)-ACETYLTRANSFERASE"/>
    <property type="match status" value="1"/>
</dbReference>
<gene>
    <name evidence="2" type="primary">pseH</name>
    <name evidence="2" type="ORF">EG028_14510</name>
</gene>
<dbReference type="EMBL" id="RMBX01000007">
    <property type="protein sequence ID" value="RPD40515.1"/>
    <property type="molecule type" value="Genomic_DNA"/>
</dbReference>
<comment type="caution">
    <text evidence="2">The sequence shown here is derived from an EMBL/GenBank/DDBJ whole genome shotgun (WGS) entry which is preliminary data.</text>
</comment>
<dbReference type="InterPro" id="IPR000182">
    <property type="entry name" value="GNAT_dom"/>
</dbReference>
<dbReference type="Proteomes" id="UP000279089">
    <property type="component" value="Unassembled WGS sequence"/>
</dbReference>
<dbReference type="OrthoDB" id="9799096at2"/>
<dbReference type="GO" id="GO:0016747">
    <property type="term" value="F:acyltransferase activity, transferring groups other than amino-acyl groups"/>
    <property type="evidence" value="ECO:0007669"/>
    <property type="project" value="InterPro"/>
</dbReference>
<keyword evidence="2" id="KW-0808">Transferase</keyword>
<dbReference type="InterPro" id="IPR016181">
    <property type="entry name" value="Acyl_CoA_acyltransferase"/>
</dbReference>
<evidence type="ECO:0000259" key="1">
    <source>
        <dbReference type="PROSITE" id="PS51186"/>
    </source>
</evidence>
<evidence type="ECO:0000313" key="2">
    <source>
        <dbReference type="EMBL" id="RPD40515.1"/>
    </source>
</evidence>
<dbReference type="EC" id="2.3.1.202" evidence="2"/>
<keyword evidence="3" id="KW-1185">Reference proteome</keyword>
<organism evidence="2 3">
    <name type="scientific">Chitinophaga barathri</name>
    <dbReference type="NCBI Taxonomy" id="1647451"/>
    <lineage>
        <taxon>Bacteria</taxon>
        <taxon>Pseudomonadati</taxon>
        <taxon>Bacteroidota</taxon>
        <taxon>Chitinophagia</taxon>
        <taxon>Chitinophagales</taxon>
        <taxon>Chitinophagaceae</taxon>
        <taxon>Chitinophaga</taxon>
    </lineage>
</organism>
<keyword evidence="2" id="KW-0012">Acyltransferase</keyword>
<dbReference type="PROSITE" id="PS51186">
    <property type="entry name" value="GNAT"/>
    <property type="match status" value="1"/>
</dbReference>
<name>A0A3N4MAV7_9BACT</name>